<comment type="caution">
    <text evidence="2">The sequence shown here is derived from an EMBL/GenBank/DDBJ whole genome shotgun (WGS) entry which is preliminary data.</text>
</comment>
<name>A0A6H9Z3B0_9ACTN</name>
<keyword evidence="3" id="KW-1185">Reference proteome</keyword>
<evidence type="ECO:0000313" key="2">
    <source>
        <dbReference type="EMBL" id="KAB2352572.1"/>
    </source>
</evidence>
<dbReference type="GO" id="GO:0003677">
    <property type="term" value="F:DNA binding"/>
    <property type="evidence" value="ECO:0007669"/>
    <property type="project" value="InterPro"/>
</dbReference>
<protein>
    <submittedName>
        <fullName evidence="2">Helix-turn-helix domain-containing protein</fullName>
    </submittedName>
</protein>
<dbReference type="CDD" id="cd00093">
    <property type="entry name" value="HTH_XRE"/>
    <property type="match status" value="1"/>
</dbReference>
<gene>
    <name evidence="2" type="ORF">F8566_02555</name>
</gene>
<feature type="domain" description="DUF5753" evidence="1">
    <location>
        <begin position="101"/>
        <end position="272"/>
    </location>
</feature>
<sequence length="281" mass="31607">MAVDYRAPNINARRLGRHFRQIREALRLSYDEAAEVVGCEVTWLIRLETGFEQVTPDQVRLTLDRYEVPQHRIRTVLLDLATRQAGPPWLAGHAGRIKALVRDLLTLESESPVIHTYGILVLPELVRTEAYARMCLEYQVPGVDVDREWDLLDNRQRHRPGGRRRVLDVILDETAITRPAPRPEVMRDQLAHLITLSEDARATVRVIPMSVGAHAGLEGAFDVMEFPHLDDRVSTVHGALGIDLAYGDLTGTWRLLEKVALPPPASRAMIREAMEDLAGTG</sequence>
<dbReference type="Pfam" id="PF19054">
    <property type="entry name" value="DUF5753"/>
    <property type="match status" value="1"/>
</dbReference>
<dbReference type="OrthoDB" id="3462879at2"/>
<evidence type="ECO:0000313" key="3">
    <source>
        <dbReference type="Proteomes" id="UP000468735"/>
    </source>
</evidence>
<dbReference type="InterPro" id="IPR010982">
    <property type="entry name" value="Lambda_DNA-bd_dom_sf"/>
</dbReference>
<dbReference type="SUPFAM" id="SSF47413">
    <property type="entry name" value="lambda repressor-like DNA-binding domains"/>
    <property type="match status" value="1"/>
</dbReference>
<dbReference type="RefSeq" id="WP_151557520.1">
    <property type="nucleotide sequence ID" value="NZ_WBMT01000001.1"/>
</dbReference>
<dbReference type="InterPro" id="IPR001387">
    <property type="entry name" value="Cro/C1-type_HTH"/>
</dbReference>
<organism evidence="2 3">
    <name type="scientific">Actinomadura rudentiformis</name>
    <dbReference type="NCBI Taxonomy" id="359158"/>
    <lineage>
        <taxon>Bacteria</taxon>
        <taxon>Bacillati</taxon>
        <taxon>Actinomycetota</taxon>
        <taxon>Actinomycetes</taxon>
        <taxon>Streptosporangiales</taxon>
        <taxon>Thermomonosporaceae</taxon>
        <taxon>Actinomadura</taxon>
    </lineage>
</organism>
<reference evidence="2 3" key="1">
    <citation type="submission" date="2019-09" db="EMBL/GenBank/DDBJ databases">
        <title>Actinomadura physcomitrii sp. nov., a novel actinomycete isolated from moss [Physcomitrium sphaericum (Ludw) Fuernr].</title>
        <authorList>
            <person name="Zhuang X."/>
            <person name="Liu C."/>
        </authorList>
    </citation>
    <scope>NUCLEOTIDE SEQUENCE [LARGE SCALE GENOMIC DNA]</scope>
    <source>
        <strain evidence="2 3">HMC1</strain>
    </source>
</reference>
<dbReference type="InterPro" id="IPR043917">
    <property type="entry name" value="DUF5753"/>
</dbReference>
<dbReference type="Pfam" id="PF13560">
    <property type="entry name" value="HTH_31"/>
    <property type="match status" value="1"/>
</dbReference>
<dbReference type="Proteomes" id="UP000468735">
    <property type="component" value="Unassembled WGS sequence"/>
</dbReference>
<dbReference type="AlphaFoldDB" id="A0A6H9Z3B0"/>
<dbReference type="EMBL" id="WBMT01000001">
    <property type="protein sequence ID" value="KAB2352572.1"/>
    <property type="molecule type" value="Genomic_DNA"/>
</dbReference>
<dbReference type="Gene3D" id="1.10.260.40">
    <property type="entry name" value="lambda repressor-like DNA-binding domains"/>
    <property type="match status" value="1"/>
</dbReference>
<accession>A0A6H9Z3B0</accession>
<proteinExistence type="predicted"/>
<evidence type="ECO:0000259" key="1">
    <source>
        <dbReference type="Pfam" id="PF19054"/>
    </source>
</evidence>